<accession>A0AAF1BRU2</accession>
<proteinExistence type="predicted"/>
<dbReference type="AlphaFoldDB" id="A0AAF1BRU2"/>
<gene>
    <name evidence="2" type="ORF">LOC62_04G006098</name>
</gene>
<dbReference type="GeneID" id="87809325"/>
<dbReference type="RefSeq" id="XP_062628650.1">
    <property type="nucleotide sequence ID" value="XM_062772666.1"/>
</dbReference>
<dbReference type="EMBL" id="CP086717">
    <property type="protein sequence ID" value="WOO82618.1"/>
    <property type="molecule type" value="Genomic_DNA"/>
</dbReference>
<feature type="region of interest" description="Disordered" evidence="1">
    <location>
        <begin position="375"/>
        <end position="430"/>
    </location>
</feature>
<keyword evidence="3" id="KW-1185">Reference proteome</keyword>
<dbReference type="Proteomes" id="UP000827549">
    <property type="component" value="Chromosome 4"/>
</dbReference>
<evidence type="ECO:0000256" key="1">
    <source>
        <dbReference type="SAM" id="MobiDB-lite"/>
    </source>
</evidence>
<protein>
    <submittedName>
        <fullName evidence="2">Uncharacterized protein</fullName>
    </submittedName>
</protein>
<reference evidence="2" key="1">
    <citation type="submission" date="2023-10" db="EMBL/GenBank/DDBJ databases">
        <authorList>
            <person name="Noh H."/>
        </authorList>
    </citation>
    <scope>NUCLEOTIDE SEQUENCE</scope>
    <source>
        <strain evidence="2">DUCC4014</strain>
    </source>
</reference>
<sequence>MPGLESLDNRVPPTLDRRLLLEVALGQHDCRRLTPFATNDDHYAFCTVDSLMVMLEAVAQPGEGRLWSHGDKIDEARCPGATWPNGEAKTYADTLIQVDLHYRMNLYCESKVHGEQAELTRADDYPLHIVSYTPKTRPDFVLGTVDSRTDEVIISLVADHYSSSITTPVTPQRAMFIEEALVQSLVHLLSARQAFGTFFSVVLHNRCFSRIVMLNEQCIAVETTGELYHTRGLDHGPYSRVVPLAGLLSHPVFLANLLAHDFPSCLAAAGDQVTAPEHAWFTFILYAVRVLRAHSSPSEPLKFPAAFRALLGQRLGFANPNASHSERLGLIKERWYDQHSGSGCLCFLAEPNAPCSSHSSSSGWTTSSCCTTTTASSSSEGCDRESSPSGTAVPLGVQPPSPDAPLRSPTPSYLPDDGASFIPPPPNMTDDQAMHEARKDILLRQDLFIVLMTPREMDSILAASLGPAPVYRVAPEANAYVSSIHSLLN</sequence>
<name>A0AAF1BRU2_9TREE</name>
<evidence type="ECO:0000313" key="2">
    <source>
        <dbReference type="EMBL" id="WOO82618.1"/>
    </source>
</evidence>
<organism evidence="2 3">
    <name type="scientific">Vanrija pseudolonga</name>
    <dbReference type="NCBI Taxonomy" id="143232"/>
    <lineage>
        <taxon>Eukaryota</taxon>
        <taxon>Fungi</taxon>
        <taxon>Dikarya</taxon>
        <taxon>Basidiomycota</taxon>
        <taxon>Agaricomycotina</taxon>
        <taxon>Tremellomycetes</taxon>
        <taxon>Trichosporonales</taxon>
        <taxon>Trichosporonaceae</taxon>
        <taxon>Vanrija</taxon>
    </lineage>
</organism>
<evidence type="ECO:0000313" key="3">
    <source>
        <dbReference type="Proteomes" id="UP000827549"/>
    </source>
</evidence>